<comment type="caution">
    <text evidence="1">The sequence shown here is derived from an EMBL/GenBank/DDBJ whole genome shotgun (WGS) entry which is preliminary data.</text>
</comment>
<dbReference type="EMBL" id="CM037617">
    <property type="protein sequence ID" value="KAH8004965.1"/>
    <property type="molecule type" value="Genomic_DNA"/>
</dbReference>
<accession>A0ACB8FHF9</accession>
<reference evidence="1" key="1">
    <citation type="submission" date="2021-08" db="EMBL/GenBank/DDBJ databases">
        <title>The first chromosome-level gecko genome reveals the dynamic sex chromosomes of Neotropical dwarf geckos (Sphaerodactylidae: Sphaerodactylus).</title>
        <authorList>
            <person name="Pinto B.J."/>
            <person name="Keating S.E."/>
            <person name="Gamble T."/>
        </authorList>
    </citation>
    <scope>NUCLEOTIDE SEQUENCE</scope>
    <source>
        <strain evidence="1">TG3544</strain>
    </source>
</reference>
<evidence type="ECO:0000313" key="1">
    <source>
        <dbReference type="EMBL" id="KAH8004965.1"/>
    </source>
</evidence>
<keyword evidence="2" id="KW-1185">Reference proteome</keyword>
<dbReference type="Proteomes" id="UP000827872">
    <property type="component" value="Linkage Group LG04"/>
</dbReference>
<gene>
    <name evidence="1" type="ORF">K3G42_021661</name>
</gene>
<evidence type="ECO:0000313" key="2">
    <source>
        <dbReference type="Proteomes" id="UP000827872"/>
    </source>
</evidence>
<sequence length="115" mass="11727">MVQIGGGISHTGGRGARARSPPRSPDYALPPLPPPVTTTLKIPDASPPQIKSAREILAATSGTLPAAASAAAAPCSFLLRASASTRVSPALRLLLPPGPHLPPHPPPRPTYGPRD</sequence>
<protein>
    <submittedName>
        <fullName evidence="1">Uncharacterized protein</fullName>
    </submittedName>
</protein>
<proteinExistence type="predicted"/>
<name>A0ACB8FHF9_9SAUR</name>
<organism evidence="1 2">
    <name type="scientific">Sphaerodactylus townsendi</name>
    <dbReference type="NCBI Taxonomy" id="933632"/>
    <lineage>
        <taxon>Eukaryota</taxon>
        <taxon>Metazoa</taxon>
        <taxon>Chordata</taxon>
        <taxon>Craniata</taxon>
        <taxon>Vertebrata</taxon>
        <taxon>Euteleostomi</taxon>
        <taxon>Lepidosauria</taxon>
        <taxon>Squamata</taxon>
        <taxon>Bifurcata</taxon>
        <taxon>Gekkota</taxon>
        <taxon>Sphaerodactylidae</taxon>
        <taxon>Sphaerodactylus</taxon>
    </lineage>
</organism>